<evidence type="ECO:0000313" key="7">
    <source>
        <dbReference type="Proteomes" id="UP000069272"/>
    </source>
</evidence>
<dbReference type="GO" id="GO:0005615">
    <property type="term" value="C:extracellular space"/>
    <property type="evidence" value="ECO:0007669"/>
    <property type="project" value="TreeGrafter"/>
</dbReference>
<evidence type="ECO:0000256" key="2">
    <source>
        <dbReference type="ARBA" id="ARBA00008098"/>
    </source>
</evidence>
<keyword evidence="7" id="KW-1185">Reference proteome</keyword>
<dbReference type="GO" id="GO:0005549">
    <property type="term" value="F:odorant binding"/>
    <property type="evidence" value="ECO:0007669"/>
    <property type="project" value="InterPro"/>
</dbReference>
<comment type="subcellular location">
    <subcellularLocation>
        <location evidence="1">Secreted</location>
    </subcellularLocation>
</comment>
<keyword evidence="3" id="KW-0964">Secreted</keyword>
<dbReference type="PANTHER" id="PTHR11857">
    <property type="entry name" value="ODORANT BINDING PROTEIN-RELATED"/>
    <property type="match status" value="1"/>
</dbReference>
<dbReference type="PANTHER" id="PTHR11857:SF46">
    <property type="entry name" value="GENERAL ODORANT-BINDING PROTEIN 99A-RELATED"/>
    <property type="match status" value="1"/>
</dbReference>
<dbReference type="InterPro" id="IPR036728">
    <property type="entry name" value="PBP_GOBP_sf"/>
</dbReference>
<evidence type="ECO:0000313" key="6">
    <source>
        <dbReference type="EnsemblMetazoa" id="AALB003203-PA"/>
    </source>
</evidence>
<dbReference type="RefSeq" id="XP_035787271.1">
    <property type="nucleotide sequence ID" value="XM_035931378.1"/>
</dbReference>
<dbReference type="VEuPathDB" id="VectorBase:AALB003203"/>
<dbReference type="KEGG" id="aali:118464207"/>
<dbReference type="OrthoDB" id="7719469at2759"/>
<dbReference type="EnsemblMetazoa" id="AALB003203-RA">
    <property type="protein sequence ID" value="AALB003203-PA"/>
    <property type="gene ID" value="AALB003203"/>
</dbReference>
<proteinExistence type="inferred from homology"/>
<comment type="similarity">
    <text evidence="2">Belongs to the PBP/GOBP family.</text>
</comment>
<reference evidence="6 7" key="1">
    <citation type="journal article" date="2017" name="G3 (Bethesda)">
        <title>The Physical Genome Mapping of Anopheles albimanus Corrected Scaffold Misassemblies and Identified Interarm Rearrangements in Genus Anopheles.</title>
        <authorList>
            <person name="Artemov G.N."/>
            <person name="Peery A.N."/>
            <person name="Jiang X."/>
            <person name="Tu Z."/>
            <person name="Stegniy V.N."/>
            <person name="Sharakhova M.V."/>
            <person name="Sharakhov I.V."/>
        </authorList>
    </citation>
    <scope>NUCLEOTIDE SEQUENCE [LARGE SCALE GENOMIC DNA]</scope>
    <source>
        <strain evidence="6 7">ALBI9_A</strain>
    </source>
</reference>
<protein>
    <submittedName>
        <fullName evidence="6">Uncharacterized protein</fullName>
    </submittedName>
</protein>
<sequence length="281" mass="32464">MAGFRSAVMGLLLLLLLLLLMPDPSVCQGLQLRVLRPTFDEAVEECALLLSICPAKLVTLRVGNLPSDADTKRLIRCVGVRCRFWSDYTGLRQDLLARYFVADRNDTLSLNRTSACLESVAKRPDPFDRQNCSDLAYRSFLCYYHNYGNLRRTRQFIPLDRMQLLHVTAQCMDMLQISMEELADLTVDEMDDSTSVHCLVRCIGIRTELYSDKMGVNVDLMYAQYGEGYPEKSYKANAYRCAKQYKRKSSDNLCRRAYHLLYKCFEQVRNPITQYEMDEVM</sequence>
<dbReference type="Gene3D" id="1.10.238.20">
    <property type="entry name" value="Pheromone/general odorant binding protein domain"/>
    <property type="match status" value="2"/>
</dbReference>
<organism evidence="6 7">
    <name type="scientific">Anopheles albimanus</name>
    <name type="common">New world malaria mosquito</name>
    <dbReference type="NCBI Taxonomy" id="7167"/>
    <lineage>
        <taxon>Eukaryota</taxon>
        <taxon>Metazoa</taxon>
        <taxon>Ecdysozoa</taxon>
        <taxon>Arthropoda</taxon>
        <taxon>Hexapoda</taxon>
        <taxon>Insecta</taxon>
        <taxon>Pterygota</taxon>
        <taxon>Neoptera</taxon>
        <taxon>Endopterygota</taxon>
        <taxon>Diptera</taxon>
        <taxon>Nematocera</taxon>
        <taxon>Culicoidea</taxon>
        <taxon>Culicidae</taxon>
        <taxon>Anophelinae</taxon>
        <taxon>Anopheles</taxon>
    </lineage>
</organism>
<dbReference type="VEuPathDB" id="VectorBase:AALB20_031597"/>
<dbReference type="Proteomes" id="UP000069272">
    <property type="component" value="Chromosome 3L"/>
</dbReference>
<evidence type="ECO:0000256" key="5">
    <source>
        <dbReference type="ARBA" id="ARBA00023157"/>
    </source>
</evidence>
<evidence type="ECO:0000256" key="1">
    <source>
        <dbReference type="ARBA" id="ARBA00004613"/>
    </source>
</evidence>
<name>A0A182F9M8_ANOAL</name>
<dbReference type="Pfam" id="PF01395">
    <property type="entry name" value="PBP_GOBP"/>
    <property type="match status" value="2"/>
</dbReference>
<dbReference type="SUPFAM" id="SSF47565">
    <property type="entry name" value="Insect pheromone/odorant-binding proteins"/>
    <property type="match status" value="2"/>
</dbReference>
<reference evidence="6" key="2">
    <citation type="submission" date="2022-08" db="UniProtKB">
        <authorList>
            <consortium name="EnsemblMetazoa"/>
        </authorList>
    </citation>
    <scope>IDENTIFICATION</scope>
    <source>
        <strain evidence="6">STECLA/ALBI9_A</strain>
    </source>
</reference>
<keyword evidence="4" id="KW-0732">Signal</keyword>
<dbReference type="CDD" id="cd23992">
    <property type="entry name" value="PBP_GOBP"/>
    <property type="match status" value="2"/>
</dbReference>
<dbReference type="InterPro" id="IPR006170">
    <property type="entry name" value="PBP/GOBP"/>
</dbReference>
<dbReference type="SMART" id="SM00708">
    <property type="entry name" value="PhBP"/>
    <property type="match status" value="1"/>
</dbReference>
<accession>A0A182F9M8</accession>
<dbReference type="AlphaFoldDB" id="A0A182F9M8"/>
<evidence type="ECO:0000256" key="4">
    <source>
        <dbReference type="ARBA" id="ARBA00022729"/>
    </source>
</evidence>
<evidence type="ECO:0000256" key="3">
    <source>
        <dbReference type="ARBA" id="ARBA00022525"/>
    </source>
</evidence>
<keyword evidence="5" id="KW-1015">Disulfide bond</keyword>
<dbReference type="GO" id="GO:0007608">
    <property type="term" value="P:sensory perception of smell"/>
    <property type="evidence" value="ECO:0007669"/>
    <property type="project" value="TreeGrafter"/>
</dbReference>
<dbReference type="GeneID" id="118464207"/>